<feature type="transmembrane region" description="Helical" evidence="9">
    <location>
        <begin position="487"/>
        <end position="509"/>
    </location>
</feature>
<dbReference type="Proteomes" id="UP001519460">
    <property type="component" value="Unassembled WGS sequence"/>
</dbReference>
<organism evidence="12 13">
    <name type="scientific">Batillaria attramentaria</name>
    <dbReference type="NCBI Taxonomy" id="370345"/>
    <lineage>
        <taxon>Eukaryota</taxon>
        <taxon>Metazoa</taxon>
        <taxon>Spiralia</taxon>
        <taxon>Lophotrochozoa</taxon>
        <taxon>Mollusca</taxon>
        <taxon>Gastropoda</taxon>
        <taxon>Caenogastropoda</taxon>
        <taxon>Sorbeoconcha</taxon>
        <taxon>Cerithioidea</taxon>
        <taxon>Batillariidae</taxon>
        <taxon>Batillaria</taxon>
    </lineage>
</organism>
<dbReference type="PANTHER" id="PTHR24025">
    <property type="entry name" value="DESMOGLEIN FAMILY MEMBER"/>
    <property type="match status" value="1"/>
</dbReference>
<proteinExistence type="predicted"/>
<dbReference type="InterPro" id="IPR020894">
    <property type="entry name" value="Cadherin_CS"/>
</dbReference>
<evidence type="ECO:0000256" key="1">
    <source>
        <dbReference type="ARBA" id="ARBA00004370"/>
    </source>
</evidence>
<feature type="domain" description="Cadherin" evidence="11">
    <location>
        <begin position="376"/>
        <end position="487"/>
    </location>
</feature>
<evidence type="ECO:0000256" key="8">
    <source>
        <dbReference type="PROSITE-ProRule" id="PRU00043"/>
    </source>
</evidence>
<evidence type="ECO:0000256" key="9">
    <source>
        <dbReference type="SAM" id="Phobius"/>
    </source>
</evidence>
<evidence type="ECO:0000313" key="12">
    <source>
        <dbReference type="EMBL" id="KAK7466519.1"/>
    </source>
</evidence>
<evidence type="ECO:0000256" key="5">
    <source>
        <dbReference type="ARBA" id="ARBA00022889"/>
    </source>
</evidence>
<feature type="domain" description="Cadherin" evidence="11">
    <location>
        <begin position="225"/>
        <end position="270"/>
    </location>
</feature>
<dbReference type="InterPro" id="IPR002126">
    <property type="entry name" value="Cadherin-like_dom"/>
</dbReference>
<evidence type="ECO:0000256" key="4">
    <source>
        <dbReference type="ARBA" id="ARBA00022837"/>
    </source>
</evidence>
<evidence type="ECO:0000256" key="6">
    <source>
        <dbReference type="ARBA" id="ARBA00022989"/>
    </source>
</evidence>
<dbReference type="GO" id="GO:0016020">
    <property type="term" value="C:membrane"/>
    <property type="evidence" value="ECO:0007669"/>
    <property type="project" value="UniProtKB-SubCell"/>
</dbReference>
<gene>
    <name evidence="12" type="ORF">BaRGS_00037394</name>
</gene>
<evidence type="ECO:0000256" key="2">
    <source>
        <dbReference type="ARBA" id="ARBA00022692"/>
    </source>
</evidence>
<keyword evidence="6 9" id="KW-1133">Transmembrane helix</keyword>
<dbReference type="SMART" id="SM00112">
    <property type="entry name" value="CA"/>
    <property type="match status" value="3"/>
</dbReference>
<dbReference type="PROSITE" id="PS50268">
    <property type="entry name" value="CADHERIN_2"/>
    <property type="match status" value="3"/>
</dbReference>
<name>A0ABD0J8Y9_9CAEN</name>
<dbReference type="EMBL" id="JACVVK020000558">
    <property type="protein sequence ID" value="KAK7466519.1"/>
    <property type="molecule type" value="Genomic_DNA"/>
</dbReference>
<evidence type="ECO:0000256" key="3">
    <source>
        <dbReference type="ARBA" id="ARBA00022737"/>
    </source>
</evidence>
<dbReference type="InterPro" id="IPR050971">
    <property type="entry name" value="Cadherin-domain_protein"/>
</dbReference>
<comment type="caution">
    <text evidence="12">The sequence shown here is derived from an EMBL/GenBank/DDBJ whole genome shotgun (WGS) entry which is preliminary data.</text>
</comment>
<evidence type="ECO:0000256" key="10">
    <source>
        <dbReference type="SAM" id="SignalP"/>
    </source>
</evidence>
<dbReference type="GO" id="GO:0007155">
    <property type="term" value="P:cell adhesion"/>
    <property type="evidence" value="ECO:0007669"/>
    <property type="project" value="UniProtKB-KW"/>
</dbReference>
<dbReference type="PRINTS" id="PR00205">
    <property type="entry name" value="CADHERIN"/>
</dbReference>
<evidence type="ECO:0000256" key="7">
    <source>
        <dbReference type="ARBA" id="ARBA00023136"/>
    </source>
</evidence>
<keyword evidence="13" id="KW-1185">Reference proteome</keyword>
<dbReference type="CDD" id="cd11304">
    <property type="entry name" value="Cadherin_repeat"/>
    <property type="match status" value="2"/>
</dbReference>
<dbReference type="AlphaFoldDB" id="A0ABD0J8Y9"/>
<keyword evidence="7 9" id="KW-0472">Membrane</keyword>
<evidence type="ECO:0000259" key="11">
    <source>
        <dbReference type="PROSITE" id="PS50268"/>
    </source>
</evidence>
<reference evidence="12 13" key="1">
    <citation type="journal article" date="2023" name="Sci. Data">
        <title>Genome assembly of the Korean intertidal mud-creeper Batillaria attramentaria.</title>
        <authorList>
            <person name="Patra A.K."/>
            <person name="Ho P.T."/>
            <person name="Jun S."/>
            <person name="Lee S.J."/>
            <person name="Kim Y."/>
            <person name="Won Y.J."/>
        </authorList>
    </citation>
    <scope>NUCLEOTIDE SEQUENCE [LARGE SCALE GENOMIC DNA]</scope>
    <source>
        <strain evidence="12">Wonlab-2016</strain>
    </source>
</reference>
<feature type="chain" id="PRO_5044831364" description="Cadherin domain-containing protein" evidence="10">
    <location>
        <begin position="21"/>
        <end position="524"/>
    </location>
</feature>
<sequence>MHWTATALLLAMIAPHAADGACSPSVATTPSFNCDPCFTHPNRDCDNHPNTQCQTDGCCDNTTAAPNVAPVITSLPASVDLSEDTSSSMLLHTIATNDTNGDDVSCYICSTTPSGGPFFIKITGPSPVEYSLHLTAFPGLNYTEASVHEVEITCDDGLLADNKIFYIYVLVNGMPAILNLQTGAILLTATPAEYGYDLDITASDGFHTTAAHRLTVLVTALQVSIATGQSMDYETVTQYVLNMTVSDDSDTSDWGLLTVEVADVNEQPQLLKNSYSVVQDEGLVGTSFNAPAMDVTDPDTGDSHTFSMDSASDSSCSYISVNSSTGIMNYGANYDVDDTSLAQLFTCLVQDSGGLSVTATVTVSIQDLNDNHPAFASTSYVFTVSQSASVGIYIGTVSASDSDVSTVYSDLTFTLDQSSLTLTYFSVDSGGRLTLAASVATLAVDTTLTFKALVENSATSGSSDTATVYVTITEDDSDGFWDSGANIAWVTLMLVLLAAMMAAAAYMFWRFWPGCRETAGGSRL</sequence>
<dbReference type="SUPFAM" id="SSF49313">
    <property type="entry name" value="Cadherin-like"/>
    <property type="match status" value="2"/>
</dbReference>
<keyword evidence="2 9" id="KW-0812">Transmembrane</keyword>
<accession>A0ABD0J8Y9</accession>
<feature type="signal peptide" evidence="10">
    <location>
        <begin position="1"/>
        <end position="20"/>
    </location>
</feature>
<evidence type="ECO:0000313" key="13">
    <source>
        <dbReference type="Proteomes" id="UP001519460"/>
    </source>
</evidence>
<dbReference type="Gene3D" id="2.60.40.60">
    <property type="entry name" value="Cadherins"/>
    <property type="match status" value="2"/>
</dbReference>
<comment type="subcellular location">
    <subcellularLocation>
        <location evidence="1">Membrane</location>
    </subcellularLocation>
</comment>
<keyword evidence="4 8" id="KW-0106">Calcium</keyword>
<feature type="domain" description="Cadherin" evidence="11">
    <location>
        <begin position="278"/>
        <end position="375"/>
    </location>
</feature>
<keyword evidence="5" id="KW-0130">Cell adhesion</keyword>
<dbReference type="PROSITE" id="PS00232">
    <property type="entry name" value="CADHERIN_1"/>
    <property type="match status" value="1"/>
</dbReference>
<dbReference type="InterPro" id="IPR015919">
    <property type="entry name" value="Cadherin-like_sf"/>
</dbReference>
<dbReference type="GO" id="GO:0005509">
    <property type="term" value="F:calcium ion binding"/>
    <property type="evidence" value="ECO:0007669"/>
    <property type="project" value="UniProtKB-UniRule"/>
</dbReference>
<keyword evidence="3" id="KW-0677">Repeat</keyword>
<protein>
    <recommendedName>
        <fullName evidence="11">Cadherin domain-containing protein</fullName>
    </recommendedName>
</protein>
<keyword evidence="10" id="KW-0732">Signal</keyword>
<dbReference type="PANTHER" id="PTHR24025:SF23">
    <property type="entry name" value="NEURAL-CADHERIN"/>
    <property type="match status" value="1"/>
</dbReference>